<dbReference type="EMBL" id="SJPT01000009">
    <property type="protein sequence ID" value="TWU20106.1"/>
    <property type="molecule type" value="Genomic_DNA"/>
</dbReference>
<name>A0A5C6C9Q2_9BACT</name>
<comment type="caution">
    <text evidence="1">The sequence shown here is derived from an EMBL/GenBank/DDBJ whole genome shotgun (WGS) entry which is preliminary data.</text>
</comment>
<gene>
    <name evidence="1" type="ORF">Pla52o_46200</name>
</gene>
<accession>A0A5C6C9Q2</accession>
<reference evidence="1 2" key="1">
    <citation type="submission" date="2019-02" db="EMBL/GenBank/DDBJ databases">
        <title>Deep-cultivation of Planctomycetes and their phenomic and genomic characterization uncovers novel biology.</title>
        <authorList>
            <person name="Wiegand S."/>
            <person name="Jogler M."/>
            <person name="Boedeker C."/>
            <person name="Pinto D."/>
            <person name="Vollmers J."/>
            <person name="Rivas-Marin E."/>
            <person name="Kohn T."/>
            <person name="Peeters S.H."/>
            <person name="Heuer A."/>
            <person name="Rast P."/>
            <person name="Oberbeckmann S."/>
            <person name="Bunk B."/>
            <person name="Jeske O."/>
            <person name="Meyerdierks A."/>
            <person name="Storesund J.E."/>
            <person name="Kallscheuer N."/>
            <person name="Luecker S."/>
            <person name="Lage O.M."/>
            <person name="Pohl T."/>
            <person name="Merkel B.J."/>
            <person name="Hornburger P."/>
            <person name="Mueller R.-W."/>
            <person name="Bruemmer F."/>
            <person name="Labrenz M."/>
            <person name="Spormann A.M."/>
            <person name="Op Den Camp H."/>
            <person name="Overmann J."/>
            <person name="Amann R."/>
            <person name="Jetten M.S.M."/>
            <person name="Mascher T."/>
            <person name="Medema M.H."/>
            <person name="Devos D.P."/>
            <person name="Kaster A.-K."/>
            <person name="Ovreas L."/>
            <person name="Rohde M."/>
            <person name="Galperin M.Y."/>
            <person name="Jogler C."/>
        </authorList>
    </citation>
    <scope>NUCLEOTIDE SEQUENCE [LARGE SCALE GENOMIC DNA]</scope>
    <source>
        <strain evidence="1 2">Pla52o</strain>
    </source>
</reference>
<evidence type="ECO:0000313" key="1">
    <source>
        <dbReference type="EMBL" id="TWU20106.1"/>
    </source>
</evidence>
<keyword evidence="2" id="KW-1185">Reference proteome</keyword>
<proteinExistence type="predicted"/>
<organism evidence="1 2">
    <name type="scientific">Novipirellula galeiformis</name>
    <dbReference type="NCBI Taxonomy" id="2528004"/>
    <lineage>
        <taxon>Bacteria</taxon>
        <taxon>Pseudomonadati</taxon>
        <taxon>Planctomycetota</taxon>
        <taxon>Planctomycetia</taxon>
        <taxon>Pirellulales</taxon>
        <taxon>Pirellulaceae</taxon>
        <taxon>Novipirellula</taxon>
    </lineage>
</organism>
<dbReference type="Proteomes" id="UP000316304">
    <property type="component" value="Unassembled WGS sequence"/>
</dbReference>
<sequence>MCGNNVNSGTERRQKQPLPWRLIAKGRVDDGIRRNAFATIMWMIDTIRPIAGEITLRKAFHGVSPSRWGLVFSFRFGRLWPAAT</sequence>
<dbReference type="AlphaFoldDB" id="A0A5C6C9Q2"/>
<protein>
    <submittedName>
        <fullName evidence="1">Uncharacterized protein</fullName>
    </submittedName>
</protein>
<evidence type="ECO:0000313" key="2">
    <source>
        <dbReference type="Proteomes" id="UP000316304"/>
    </source>
</evidence>